<accession>A0ABV1P4A1</accession>
<evidence type="ECO:0000313" key="1">
    <source>
        <dbReference type="EMBL" id="MEQ7849574.1"/>
    </source>
</evidence>
<comment type="caution">
    <text evidence="1">The sequence shown here is derived from an EMBL/GenBank/DDBJ whole genome shotgun (WGS) entry which is preliminary data.</text>
</comment>
<protein>
    <submittedName>
        <fullName evidence="1">Uncharacterized protein</fullName>
    </submittedName>
</protein>
<evidence type="ECO:0000313" key="2">
    <source>
        <dbReference type="Proteomes" id="UP001482520"/>
    </source>
</evidence>
<organism evidence="1 2">
    <name type="scientific">Nocardioides kribbensis</name>
    <dbReference type="NCBI Taxonomy" id="305517"/>
    <lineage>
        <taxon>Bacteria</taxon>
        <taxon>Bacillati</taxon>
        <taxon>Actinomycetota</taxon>
        <taxon>Actinomycetes</taxon>
        <taxon>Propionibacteriales</taxon>
        <taxon>Nocardioidaceae</taxon>
        <taxon>Nocardioides</taxon>
    </lineage>
</organism>
<gene>
    <name evidence="1" type="ORF">V6R90_20035</name>
</gene>
<dbReference type="Proteomes" id="UP001482520">
    <property type="component" value="Unassembled WGS sequence"/>
</dbReference>
<dbReference type="EMBL" id="JBEGDP010000049">
    <property type="protein sequence ID" value="MEQ7849574.1"/>
    <property type="molecule type" value="Genomic_DNA"/>
</dbReference>
<keyword evidence="2" id="KW-1185">Reference proteome</keyword>
<reference evidence="1 2" key="1">
    <citation type="submission" date="2024-02" db="EMBL/GenBank/DDBJ databases">
        <title>Full genome sequence of Nocardioides kribbensis.</title>
        <authorList>
            <person name="Poletto B.L."/>
            <person name="Silva G."/>
            <person name="Galante D."/>
            <person name="Campos K.R."/>
            <person name="Santos M.B.N."/>
            <person name="Sacchi C.T."/>
        </authorList>
    </citation>
    <scope>NUCLEOTIDE SEQUENCE [LARGE SCALE GENOMIC DNA]</scope>
    <source>
        <strain evidence="1 2">O4R</strain>
    </source>
</reference>
<sequence>MTDPDLWLTPGRDAGPAIDALVSSYGGRRAGLAGLVAALPREGRRLRRTLSPGLAARRSWTWQGPDRRDPRWWPQGVTSSADAAAGAAEAPVPGRVLMVSWYAKTMPGEPTPPGGQGSRISVVDLEARRYDHVLLVRAQADGSWKPLQVHAGGIAWVGSWLHVAATAKGFWSARVDDVVEVPAGRRAETFGHRWVLPVRRGHAAGSGEGVEPLRYSFLSVDASPASPASPAAPGTGPELVVGEYARGRRTRRLARFALTPEGAPVVGDDGRARPLSVHDSGVAGMQGAVVSRGRWHVTTSHGPWTPGTLVTGASPDAADPWRPRRWATPMGPEDLAVWPGDTPADDRLWTVTEHPRRRWICELRVPR</sequence>
<name>A0ABV1P4A1_9ACTN</name>
<dbReference type="RefSeq" id="WP_349805782.1">
    <property type="nucleotide sequence ID" value="NZ_JBEGDP010000049.1"/>
</dbReference>
<proteinExistence type="predicted"/>